<name>A0A6J6ETS3_9ZZZZ</name>
<dbReference type="InterPro" id="IPR011551">
    <property type="entry name" value="NTP_PyrPHydrolase_MazG"/>
</dbReference>
<dbReference type="InterPro" id="IPR048015">
    <property type="entry name" value="NTP-PPase_MazG-like_N"/>
</dbReference>
<dbReference type="NCBIfam" id="TIGR00444">
    <property type="entry name" value="mazG"/>
    <property type="match status" value="1"/>
</dbReference>
<dbReference type="SUPFAM" id="SSF101386">
    <property type="entry name" value="all-alpha NTP pyrophosphatases"/>
    <property type="match status" value="2"/>
</dbReference>
<dbReference type="GO" id="GO:0046081">
    <property type="term" value="P:dUTP catabolic process"/>
    <property type="evidence" value="ECO:0007669"/>
    <property type="project" value="TreeGrafter"/>
</dbReference>
<dbReference type="GO" id="GO:0047429">
    <property type="term" value="F:nucleoside triphosphate diphosphatase activity"/>
    <property type="evidence" value="ECO:0007669"/>
    <property type="project" value="TreeGrafter"/>
</dbReference>
<dbReference type="GO" id="GO:0046047">
    <property type="term" value="P:TTP catabolic process"/>
    <property type="evidence" value="ECO:0007669"/>
    <property type="project" value="TreeGrafter"/>
</dbReference>
<dbReference type="CDD" id="cd11528">
    <property type="entry name" value="NTP-PPase_MazG_Nterm"/>
    <property type="match status" value="1"/>
</dbReference>
<gene>
    <name evidence="2" type="ORF">UFOPK1684_01326</name>
    <name evidence="3" type="ORF">UFOPK2158_00748</name>
</gene>
<organism evidence="2">
    <name type="scientific">freshwater metagenome</name>
    <dbReference type="NCBI Taxonomy" id="449393"/>
    <lineage>
        <taxon>unclassified sequences</taxon>
        <taxon>metagenomes</taxon>
        <taxon>ecological metagenomes</taxon>
    </lineage>
</organism>
<protein>
    <submittedName>
        <fullName evidence="2">Unannotated protein</fullName>
    </submittedName>
</protein>
<reference evidence="2" key="1">
    <citation type="submission" date="2020-05" db="EMBL/GenBank/DDBJ databases">
        <authorList>
            <person name="Chiriac C."/>
            <person name="Salcher M."/>
            <person name="Ghai R."/>
            <person name="Kavagutti S V."/>
        </authorList>
    </citation>
    <scope>NUCLEOTIDE SEQUENCE</scope>
</reference>
<dbReference type="PANTHER" id="PTHR30522:SF0">
    <property type="entry name" value="NUCLEOSIDE TRIPHOSPHATE PYROPHOSPHOHYDROLASE"/>
    <property type="match status" value="1"/>
</dbReference>
<dbReference type="GO" id="GO:0006950">
    <property type="term" value="P:response to stress"/>
    <property type="evidence" value="ECO:0007669"/>
    <property type="project" value="UniProtKB-ARBA"/>
</dbReference>
<dbReference type="GO" id="GO:0046076">
    <property type="term" value="P:dTTP catabolic process"/>
    <property type="evidence" value="ECO:0007669"/>
    <property type="project" value="TreeGrafter"/>
</dbReference>
<feature type="domain" description="NTP pyrophosphohydrolase MazG-like" evidence="1">
    <location>
        <begin position="30"/>
        <end position="105"/>
    </location>
</feature>
<accession>A0A6J6ETS3</accession>
<evidence type="ECO:0000313" key="2">
    <source>
        <dbReference type="EMBL" id="CAB4579960.1"/>
    </source>
</evidence>
<evidence type="ECO:0000259" key="1">
    <source>
        <dbReference type="Pfam" id="PF03819"/>
    </source>
</evidence>
<dbReference type="EMBL" id="CAEZTM010000083">
    <property type="protein sequence ID" value="CAB4579960.1"/>
    <property type="molecule type" value="Genomic_DNA"/>
</dbReference>
<dbReference type="EMBL" id="CAEZVY010000067">
    <property type="protein sequence ID" value="CAB4642889.1"/>
    <property type="molecule type" value="Genomic_DNA"/>
</dbReference>
<dbReference type="Pfam" id="PF03819">
    <property type="entry name" value="MazG"/>
    <property type="match status" value="1"/>
</dbReference>
<dbReference type="GO" id="GO:0006203">
    <property type="term" value="P:dGTP catabolic process"/>
    <property type="evidence" value="ECO:0007669"/>
    <property type="project" value="TreeGrafter"/>
</dbReference>
<sequence length="226" mass="24446">MTDDHPALRALIDTMATLRGEGGCPWDAEQTHESLVPYLLEEVFELVEAIETGNRADLREELGDVLYQLLFHADIAASEPGRPFDIDDVAAGVDHKMRHRHPHVFAGGDASSVEDVIARWEEIKTEEKKHRSSVLEGIPERLSALARASSTLKRSAGVVDFSSSHETPVFSSEAELGDYLLALVHTARHAGLDPETALRGATRRLEEAVNHAEAAGSGLAPGDTGA</sequence>
<dbReference type="PANTHER" id="PTHR30522">
    <property type="entry name" value="NUCLEOSIDE TRIPHOSPHATE PYROPHOSPHOHYDROLASE"/>
    <property type="match status" value="1"/>
</dbReference>
<dbReference type="GO" id="GO:0046052">
    <property type="term" value="P:UTP catabolic process"/>
    <property type="evidence" value="ECO:0007669"/>
    <property type="project" value="TreeGrafter"/>
</dbReference>
<dbReference type="AlphaFoldDB" id="A0A6J6ETS3"/>
<proteinExistence type="predicted"/>
<evidence type="ECO:0000313" key="3">
    <source>
        <dbReference type="EMBL" id="CAB4642889.1"/>
    </source>
</evidence>
<dbReference type="InterPro" id="IPR004518">
    <property type="entry name" value="MazG-like_dom"/>
</dbReference>
<dbReference type="GO" id="GO:0046061">
    <property type="term" value="P:dATP catabolic process"/>
    <property type="evidence" value="ECO:0007669"/>
    <property type="project" value="TreeGrafter"/>
</dbReference>
<dbReference type="FunFam" id="1.10.287.1080:FF:000001">
    <property type="entry name" value="Nucleoside triphosphate pyrophosphohydrolase"/>
    <property type="match status" value="1"/>
</dbReference>
<dbReference type="Gene3D" id="1.10.287.1080">
    <property type="entry name" value="MazG-like"/>
    <property type="match status" value="2"/>
</dbReference>